<dbReference type="EMBL" id="CM051403">
    <property type="protein sequence ID" value="KAJ4708041.1"/>
    <property type="molecule type" value="Genomic_DNA"/>
</dbReference>
<proteinExistence type="predicted"/>
<gene>
    <name evidence="1" type="ORF">OWV82_018059</name>
</gene>
<name>A0ACC1X9U9_MELAZ</name>
<reference evidence="1 2" key="1">
    <citation type="journal article" date="2023" name="Science">
        <title>Complex scaffold remodeling in plant triterpene biosynthesis.</title>
        <authorList>
            <person name="De La Pena R."/>
            <person name="Hodgson H."/>
            <person name="Liu J.C."/>
            <person name="Stephenson M.J."/>
            <person name="Martin A.C."/>
            <person name="Owen C."/>
            <person name="Harkess A."/>
            <person name="Leebens-Mack J."/>
            <person name="Jimenez L.E."/>
            <person name="Osbourn A."/>
            <person name="Sattely E.S."/>
        </authorList>
    </citation>
    <scope>NUCLEOTIDE SEQUENCE [LARGE SCALE GENOMIC DNA]</scope>
    <source>
        <strain evidence="2">cv. JPN11</strain>
        <tissue evidence="1">Leaf</tissue>
    </source>
</reference>
<evidence type="ECO:0000313" key="2">
    <source>
        <dbReference type="Proteomes" id="UP001164539"/>
    </source>
</evidence>
<accession>A0ACC1X9U9</accession>
<dbReference type="Proteomes" id="UP001164539">
    <property type="component" value="Chromosome 10"/>
</dbReference>
<comment type="caution">
    <text evidence="1">The sequence shown here is derived from an EMBL/GenBank/DDBJ whole genome shotgun (WGS) entry which is preliminary data.</text>
</comment>
<sequence>MVNSMVERATSDMLIGPDWAMNIEICDMLNHDPGQAKDVVKGIKKRIGSRNSKVQLLALTLLETIIKNCGDIVHMHVAERNVLHEMVKIVKKKPDFHVKEKILILIDTWQEAFGGPRARYPQYYAAYQELLRAGAVFPQRSERSAPVFTPPQTQPLTSYPPNLRNPDEQQEAAESSAEAEFPTLSLTEIQNARGIMDVLAEMLSALDPSNKEGLRQEVIVDLVDQCRTYKQRVVHLVNSTVDESLLCQGLQLNDDLQRVLAKHEAIASGKSAQPDKSKPESSGALLDVDGPLVDTGDTRKQADGGLTSNGGAGTQPLNQLLLPAPTAPNGSSPPAAANPKLDLLSGDDYSSPKADTSLALVPVGETPPTTSVSSQQNALVLFDMFSAGTSAPNPVNTQPAAVGGQPNSVSPQFHQQQNFQTPEAGLYQNGTAPNTGSPRYEQSLYAQGSGSAWNGQLPQQQPPSPGYGMQSGGSLPPPPWEAQAADSSPVAGAQYPQQMQVTQVSLTHMQSGAYPQGPQQAGNAQVVGMYIQPITSGHLSAMNNQAGQSNQLVGLHHPQPMHGGQYMGMVPHQMQAGQMASMYPQQIYGNQMAGYGYGQQQGAQYLDQQMYGLSVRDDSGLRNSSYQVSTPSYGTPMRPTKPEDKLFGDLVDMAKIKSSKPTPGRAGSM</sequence>
<evidence type="ECO:0000313" key="1">
    <source>
        <dbReference type="EMBL" id="KAJ4708041.1"/>
    </source>
</evidence>
<protein>
    <submittedName>
        <fullName evidence="1">Target of Myb protein 1-like</fullName>
    </submittedName>
</protein>
<keyword evidence="2" id="KW-1185">Reference proteome</keyword>
<organism evidence="1 2">
    <name type="scientific">Melia azedarach</name>
    <name type="common">Chinaberry tree</name>
    <dbReference type="NCBI Taxonomy" id="155640"/>
    <lineage>
        <taxon>Eukaryota</taxon>
        <taxon>Viridiplantae</taxon>
        <taxon>Streptophyta</taxon>
        <taxon>Embryophyta</taxon>
        <taxon>Tracheophyta</taxon>
        <taxon>Spermatophyta</taxon>
        <taxon>Magnoliopsida</taxon>
        <taxon>eudicotyledons</taxon>
        <taxon>Gunneridae</taxon>
        <taxon>Pentapetalae</taxon>
        <taxon>rosids</taxon>
        <taxon>malvids</taxon>
        <taxon>Sapindales</taxon>
        <taxon>Meliaceae</taxon>
        <taxon>Melia</taxon>
    </lineage>
</organism>